<dbReference type="GO" id="GO:0141101">
    <property type="term" value="F:tRNA(Ser) (uridine(44)-2'-O-)-methyltransferase activity"/>
    <property type="evidence" value="ECO:0007669"/>
    <property type="project" value="UniProtKB-EC"/>
</dbReference>
<gene>
    <name evidence="13" type="primary">TRM44</name>
    <name evidence="13" type="ORF">LTR09_002157</name>
</gene>
<dbReference type="EC" id="2.1.1.211" evidence="3 11"/>
<evidence type="ECO:0000256" key="2">
    <source>
        <dbReference type="ARBA" id="ARBA00009056"/>
    </source>
</evidence>
<feature type="compositionally biased region" description="Polar residues" evidence="12">
    <location>
        <begin position="7"/>
        <end position="26"/>
    </location>
</feature>
<dbReference type="AlphaFoldDB" id="A0AAJ0LVQ0"/>
<comment type="catalytic activity">
    <reaction evidence="10 11">
        <text>uridine(44) in tRNA(Ser) + S-adenosyl-L-methionine = 2'-O-methyluridine(44) in tRNA(Ser) + S-adenosyl-L-homocysteine + H(+)</text>
        <dbReference type="Rhea" id="RHEA:43100"/>
        <dbReference type="Rhea" id="RHEA-COMP:10339"/>
        <dbReference type="Rhea" id="RHEA-COMP:10340"/>
        <dbReference type="ChEBI" id="CHEBI:15378"/>
        <dbReference type="ChEBI" id="CHEBI:57856"/>
        <dbReference type="ChEBI" id="CHEBI:59789"/>
        <dbReference type="ChEBI" id="CHEBI:65315"/>
        <dbReference type="ChEBI" id="CHEBI:74478"/>
        <dbReference type="EC" id="2.1.1.211"/>
    </reaction>
</comment>
<evidence type="ECO:0000313" key="14">
    <source>
        <dbReference type="Proteomes" id="UP001271007"/>
    </source>
</evidence>
<comment type="subcellular location">
    <subcellularLocation>
        <location evidence="1 11">Cytoplasm</location>
    </subcellularLocation>
</comment>
<feature type="compositionally biased region" description="Polar residues" evidence="12">
    <location>
        <begin position="472"/>
        <end position="491"/>
    </location>
</feature>
<feature type="region of interest" description="Disordered" evidence="12">
    <location>
        <begin position="457"/>
        <end position="506"/>
    </location>
</feature>
<protein>
    <recommendedName>
        <fullName evidence="4 11">tRNA (uracil-O(2)-)-methyltransferase</fullName>
        <ecNumber evidence="3 11">2.1.1.211</ecNumber>
    </recommendedName>
</protein>
<feature type="region of interest" description="Disordered" evidence="12">
    <location>
        <begin position="1"/>
        <end position="58"/>
    </location>
</feature>
<evidence type="ECO:0000256" key="4">
    <source>
        <dbReference type="ARBA" id="ARBA00017788"/>
    </source>
</evidence>
<evidence type="ECO:0000256" key="9">
    <source>
        <dbReference type="ARBA" id="ARBA00022694"/>
    </source>
</evidence>
<accession>A0AAJ0LVQ0</accession>
<dbReference type="PANTHER" id="PTHR21210">
    <property type="entry name" value="TRNA (URACIL-O(2)-)-METHYLTRANSFERASE-RELATED"/>
    <property type="match status" value="1"/>
</dbReference>
<keyword evidence="14" id="KW-1185">Reference proteome</keyword>
<evidence type="ECO:0000313" key="13">
    <source>
        <dbReference type="EMBL" id="KAK3057118.1"/>
    </source>
</evidence>
<evidence type="ECO:0000256" key="3">
    <source>
        <dbReference type="ARBA" id="ARBA00012795"/>
    </source>
</evidence>
<dbReference type="InterPro" id="IPR011671">
    <property type="entry name" value="tRNA_uracil_MeTrfase"/>
</dbReference>
<dbReference type="Pfam" id="PF07757">
    <property type="entry name" value="AdoMet_MTase"/>
    <property type="match status" value="1"/>
</dbReference>
<comment type="function">
    <text evidence="11">Adenosyl-L-methionine (AdoMet)-dependent tRNA (uracil-O(2)-)-methyltransferase.</text>
</comment>
<dbReference type="GO" id="GO:0030488">
    <property type="term" value="P:tRNA methylation"/>
    <property type="evidence" value="ECO:0007669"/>
    <property type="project" value="UniProtKB-UniRule"/>
</dbReference>
<proteinExistence type="inferred from homology"/>
<keyword evidence="5 11" id="KW-0963">Cytoplasm</keyword>
<evidence type="ECO:0000256" key="7">
    <source>
        <dbReference type="ARBA" id="ARBA00022679"/>
    </source>
</evidence>
<comment type="caution">
    <text evidence="13">The sequence shown here is derived from an EMBL/GenBank/DDBJ whole genome shotgun (WGS) entry which is preliminary data.</text>
</comment>
<keyword evidence="7 11" id="KW-0808">Transferase</keyword>
<evidence type="ECO:0000256" key="5">
    <source>
        <dbReference type="ARBA" id="ARBA00022490"/>
    </source>
</evidence>
<name>A0AAJ0LVQ0_9PEZI</name>
<sequence length="602" mass="68003">MLEREASSQATGHISVHENTSMSNDKLASGSPGHEEYGAARGTKFTPRDRTDGPAEDSLPDELWVTILDSPCTFGPDAFSEVILNLIKNPNITASHLFRADIFYDSENDQPDRTLLKHIKAEYQPILADLPGFEQSRTIVRQFVPRNPQLDSPLVQTCHFYNQWSETEERNVVLYVPHVQRAEEMPYYHPEVSQLAFEHRWKVSPPELCPSEHNHGLISISYRLFPSTPLNTKLSRTALRLLETAHKHGQGCVAGYEKHVHLDQVVPQKRYQDTYSRLKTKYGRQLAEQWVEVTDPGKHVFEDIGIAAFLVELWRESYSFELEDETNGEAKDTRIKPTFPGFVDIGCGNGVLVHILLSEGYQGWGFDARERKTWSIFPEHVQHCLQRRLLIPDIFDSQGQGQEEGVRHDGIFDPGTFIISNHADELTAWTPLLAYMNHSSFIAIPCCSHDLSGARFRAPSSTRSPKDGNARLPQQVQHNGESQGEQQNQLASKHAAESGSLKRTEVQRKMPSAYASLCAYVTSLSADLGFEPEREVLRIPSTRNQCIIGRHRQEQTDTCDAEARKQKVIELVQHELKSSVTDVGEEWIARAEKLAKKPGSGH</sequence>
<comment type="similarity">
    <text evidence="2 11">Belongs to the TRM44 family.</text>
</comment>
<evidence type="ECO:0000256" key="6">
    <source>
        <dbReference type="ARBA" id="ARBA00022603"/>
    </source>
</evidence>
<evidence type="ECO:0000256" key="11">
    <source>
        <dbReference type="RuleBase" id="RU368004"/>
    </source>
</evidence>
<organism evidence="13 14">
    <name type="scientific">Extremus antarcticus</name>
    <dbReference type="NCBI Taxonomy" id="702011"/>
    <lineage>
        <taxon>Eukaryota</taxon>
        <taxon>Fungi</taxon>
        <taxon>Dikarya</taxon>
        <taxon>Ascomycota</taxon>
        <taxon>Pezizomycotina</taxon>
        <taxon>Dothideomycetes</taxon>
        <taxon>Dothideomycetidae</taxon>
        <taxon>Mycosphaerellales</taxon>
        <taxon>Extremaceae</taxon>
        <taxon>Extremus</taxon>
    </lineage>
</organism>
<keyword evidence="6 11" id="KW-0489">Methyltransferase</keyword>
<feature type="compositionally biased region" description="Basic and acidic residues" evidence="12">
    <location>
        <begin position="494"/>
        <end position="506"/>
    </location>
</feature>
<dbReference type="Proteomes" id="UP001271007">
    <property type="component" value="Unassembled WGS sequence"/>
</dbReference>
<keyword evidence="9 11" id="KW-0819">tRNA processing</keyword>
<evidence type="ECO:0000256" key="1">
    <source>
        <dbReference type="ARBA" id="ARBA00004496"/>
    </source>
</evidence>
<dbReference type="GO" id="GO:0005737">
    <property type="term" value="C:cytoplasm"/>
    <property type="evidence" value="ECO:0007669"/>
    <property type="project" value="UniProtKB-SubCell"/>
</dbReference>
<dbReference type="EMBL" id="JAWDJX010000004">
    <property type="protein sequence ID" value="KAK3057118.1"/>
    <property type="molecule type" value="Genomic_DNA"/>
</dbReference>
<evidence type="ECO:0000256" key="12">
    <source>
        <dbReference type="SAM" id="MobiDB-lite"/>
    </source>
</evidence>
<reference evidence="13" key="1">
    <citation type="submission" date="2023-04" db="EMBL/GenBank/DDBJ databases">
        <title>Black Yeasts Isolated from many extreme environments.</title>
        <authorList>
            <person name="Coleine C."/>
            <person name="Stajich J.E."/>
            <person name="Selbmann L."/>
        </authorList>
    </citation>
    <scope>NUCLEOTIDE SEQUENCE</scope>
    <source>
        <strain evidence="13">CCFEE 5312</strain>
    </source>
</reference>
<evidence type="ECO:0000256" key="8">
    <source>
        <dbReference type="ARBA" id="ARBA00022691"/>
    </source>
</evidence>
<evidence type="ECO:0000256" key="10">
    <source>
        <dbReference type="ARBA" id="ARBA00047957"/>
    </source>
</evidence>
<dbReference type="PANTHER" id="PTHR21210:SF0">
    <property type="entry name" value="TRNA (URACIL-O(2)-)-METHYLTRANSFERASE-RELATED"/>
    <property type="match status" value="1"/>
</dbReference>
<keyword evidence="8 11" id="KW-0949">S-adenosyl-L-methionine</keyword>